<protein>
    <recommendedName>
        <fullName evidence="1">Transposase zinc-ribbon domain-containing protein</fullName>
    </recommendedName>
</protein>
<accession>A0ABP8LVQ8</accession>
<organism evidence="2 3">
    <name type="scientific">Ravibacter arvi</name>
    <dbReference type="NCBI Taxonomy" id="2051041"/>
    <lineage>
        <taxon>Bacteria</taxon>
        <taxon>Pseudomonadati</taxon>
        <taxon>Bacteroidota</taxon>
        <taxon>Cytophagia</taxon>
        <taxon>Cytophagales</taxon>
        <taxon>Spirosomataceae</taxon>
        <taxon>Ravibacter</taxon>
    </lineage>
</organism>
<reference evidence="3" key="1">
    <citation type="journal article" date="2019" name="Int. J. Syst. Evol. Microbiol.">
        <title>The Global Catalogue of Microorganisms (GCM) 10K type strain sequencing project: providing services to taxonomists for standard genome sequencing and annotation.</title>
        <authorList>
            <consortium name="The Broad Institute Genomics Platform"/>
            <consortium name="The Broad Institute Genome Sequencing Center for Infectious Disease"/>
            <person name="Wu L."/>
            <person name="Ma J."/>
        </authorList>
    </citation>
    <scope>NUCLEOTIDE SEQUENCE [LARGE SCALE GENOMIC DNA]</scope>
    <source>
        <strain evidence="3">JCM 31920</strain>
    </source>
</reference>
<dbReference type="InterPro" id="IPR024442">
    <property type="entry name" value="Transposase_Zn_ribbon"/>
</dbReference>
<name>A0ABP8LVQ8_9BACT</name>
<proteinExistence type="predicted"/>
<evidence type="ECO:0000259" key="1">
    <source>
        <dbReference type="Pfam" id="PF12760"/>
    </source>
</evidence>
<evidence type="ECO:0000313" key="3">
    <source>
        <dbReference type="Proteomes" id="UP001501508"/>
    </source>
</evidence>
<sequence>MLPQELLTSFKNEALAEEAFKGLRLRKGVTCKKCGGRHHYWLASKKQFQCKQCRFRTTLQSGTVLQGSKLPVSYFFIGLQMLMEKGKRISIEEFQKETGHKYYDPLWDFVHKLKDYVRKNEPEVLEKDFTEVVDTYFVTHRQVS</sequence>
<comment type="caution">
    <text evidence="2">The sequence shown here is derived from an EMBL/GenBank/DDBJ whole genome shotgun (WGS) entry which is preliminary data.</text>
</comment>
<dbReference type="Pfam" id="PF12760">
    <property type="entry name" value="Zn_ribbon_IS1595"/>
    <property type="match status" value="1"/>
</dbReference>
<dbReference type="Proteomes" id="UP001501508">
    <property type="component" value="Unassembled WGS sequence"/>
</dbReference>
<keyword evidence="3" id="KW-1185">Reference proteome</keyword>
<dbReference type="EMBL" id="BAABEY010000016">
    <property type="protein sequence ID" value="GAA4436811.1"/>
    <property type="molecule type" value="Genomic_DNA"/>
</dbReference>
<gene>
    <name evidence="2" type="ORF">GCM10023091_15180</name>
</gene>
<feature type="domain" description="Transposase zinc-ribbon" evidence="1">
    <location>
        <begin position="11"/>
        <end position="54"/>
    </location>
</feature>
<evidence type="ECO:0000313" key="2">
    <source>
        <dbReference type="EMBL" id="GAA4436811.1"/>
    </source>
</evidence>
<dbReference type="RefSeq" id="WP_345027726.1">
    <property type="nucleotide sequence ID" value="NZ_BAABEY010000016.1"/>
</dbReference>